<dbReference type="Pfam" id="PF00126">
    <property type="entry name" value="HTH_1"/>
    <property type="match status" value="1"/>
</dbReference>
<dbReference type="PANTHER" id="PTHR30427">
    <property type="entry name" value="TRANSCRIPTIONAL ACTIVATOR PROTEIN LYSR"/>
    <property type="match status" value="1"/>
</dbReference>
<organism evidence="6 7">
    <name type="scientific">Paraburkholderia fungorum</name>
    <dbReference type="NCBI Taxonomy" id="134537"/>
    <lineage>
        <taxon>Bacteria</taxon>
        <taxon>Pseudomonadati</taxon>
        <taxon>Pseudomonadota</taxon>
        <taxon>Betaproteobacteria</taxon>
        <taxon>Burkholderiales</taxon>
        <taxon>Burkholderiaceae</taxon>
        <taxon>Paraburkholderia</taxon>
    </lineage>
</organism>
<dbReference type="PANTHER" id="PTHR30427:SF1">
    <property type="entry name" value="TRANSCRIPTIONAL ACTIVATOR PROTEIN LYSR"/>
    <property type="match status" value="1"/>
</dbReference>
<dbReference type="EMBL" id="FNKP01000003">
    <property type="protein sequence ID" value="SDR50295.1"/>
    <property type="molecule type" value="Genomic_DNA"/>
</dbReference>
<evidence type="ECO:0000256" key="2">
    <source>
        <dbReference type="ARBA" id="ARBA00023015"/>
    </source>
</evidence>
<evidence type="ECO:0000313" key="7">
    <source>
        <dbReference type="Proteomes" id="UP000183487"/>
    </source>
</evidence>
<dbReference type="PRINTS" id="PR00039">
    <property type="entry name" value="HTHLYSR"/>
</dbReference>
<keyword evidence="4" id="KW-0804">Transcription</keyword>
<dbReference type="InterPro" id="IPR036388">
    <property type="entry name" value="WH-like_DNA-bd_sf"/>
</dbReference>
<dbReference type="SUPFAM" id="SSF53850">
    <property type="entry name" value="Periplasmic binding protein-like II"/>
    <property type="match status" value="1"/>
</dbReference>
<feature type="domain" description="HTH lysR-type" evidence="5">
    <location>
        <begin position="3"/>
        <end position="60"/>
    </location>
</feature>
<proteinExistence type="inferred from homology"/>
<evidence type="ECO:0000256" key="3">
    <source>
        <dbReference type="ARBA" id="ARBA00023125"/>
    </source>
</evidence>
<dbReference type="AlphaFoldDB" id="A0A1H1JKU9"/>
<dbReference type="InterPro" id="IPR000847">
    <property type="entry name" value="LysR_HTH_N"/>
</dbReference>
<comment type="similarity">
    <text evidence="1">Belongs to the LysR transcriptional regulatory family.</text>
</comment>
<keyword evidence="7" id="KW-1185">Reference proteome</keyword>
<gene>
    <name evidence="6" type="ORF">SAMN05443245_6630</name>
</gene>
<dbReference type="PROSITE" id="PS50931">
    <property type="entry name" value="HTH_LYSR"/>
    <property type="match status" value="1"/>
</dbReference>
<dbReference type="RefSeq" id="WP_074771833.1">
    <property type="nucleotide sequence ID" value="NZ_FNKP01000003.1"/>
</dbReference>
<dbReference type="Pfam" id="PF03466">
    <property type="entry name" value="LysR_substrate"/>
    <property type="match status" value="1"/>
</dbReference>
<keyword evidence="3 6" id="KW-0238">DNA-binding</keyword>
<evidence type="ECO:0000256" key="1">
    <source>
        <dbReference type="ARBA" id="ARBA00009437"/>
    </source>
</evidence>
<protein>
    <submittedName>
        <fullName evidence="6">DNA-binding transcriptional regulator, LysR family</fullName>
    </submittedName>
</protein>
<dbReference type="Gene3D" id="1.10.10.10">
    <property type="entry name" value="Winged helix-like DNA-binding domain superfamily/Winged helix DNA-binding domain"/>
    <property type="match status" value="1"/>
</dbReference>
<dbReference type="InterPro" id="IPR005119">
    <property type="entry name" value="LysR_subst-bd"/>
</dbReference>
<dbReference type="InterPro" id="IPR036390">
    <property type="entry name" value="WH_DNA-bd_sf"/>
</dbReference>
<name>A0A1H1JKU9_9BURK</name>
<evidence type="ECO:0000259" key="5">
    <source>
        <dbReference type="PROSITE" id="PS50931"/>
    </source>
</evidence>
<dbReference type="Proteomes" id="UP000183487">
    <property type="component" value="Unassembled WGS sequence"/>
</dbReference>
<accession>A0A1H1JKU9</accession>
<evidence type="ECO:0000313" key="6">
    <source>
        <dbReference type="EMBL" id="SDR50295.1"/>
    </source>
</evidence>
<keyword evidence="2" id="KW-0805">Transcription regulation</keyword>
<dbReference type="Gene3D" id="3.40.190.290">
    <property type="match status" value="1"/>
</dbReference>
<sequence>MRFKLRQMEVFRAVMLTGSINAAAKMLYVSQPAVSKLVSHTETTLGLRLFERTKGRLIPTAEAQALFREVEQVYQAALSVDEFARALSLGPASLLRVSCSPSLATSIVAPAIVELKRQLPGLSVDWHTTLMADMPMEVLSKAVDVAITSMPIEHEHLDVVPFMRGRMVCVVPSGHRLAATGPIALADLIGEPMILFRRDIPFGTMIARACQQANVDLQSVVDVTRADQALALVKGGLGLAIVDEFAADGQGFLIRPLVEELELVSTFVYSKFSPPSRNTALLMHEVYRQAQRINRQIPGASLPV</sequence>
<evidence type="ECO:0000256" key="4">
    <source>
        <dbReference type="ARBA" id="ARBA00023163"/>
    </source>
</evidence>
<dbReference type="GO" id="GO:0003700">
    <property type="term" value="F:DNA-binding transcription factor activity"/>
    <property type="evidence" value="ECO:0007669"/>
    <property type="project" value="InterPro"/>
</dbReference>
<dbReference type="OrthoDB" id="8849678at2"/>
<dbReference type="GO" id="GO:0043565">
    <property type="term" value="F:sequence-specific DNA binding"/>
    <property type="evidence" value="ECO:0007669"/>
    <property type="project" value="TreeGrafter"/>
</dbReference>
<dbReference type="SUPFAM" id="SSF46785">
    <property type="entry name" value="Winged helix' DNA-binding domain"/>
    <property type="match status" value="1"/>
</dbReference>
<reference evidence="7" key="1">
    <citation type="submission" date="2016-10" db="EMBL/GenBank/DDBJ databases">
        <authorList>
            <person name="Varghese N."/>
        </authorList>
    </citation>
    <scope>NUCLEOTIDE SEQUENCE [LARGE SCALE GENOMIC DNA]</scope>
    <source>
        <strain evidence="7">GAS106B</strain>
    </source>
</reference>
<dbReference type="GO" id="GO:0010628">
    <property type="term" value="P:positive regulation of gene expression"/>
    <property type="evidence" value="ECO:0007669"/>
    <property type="project" value="TreeGrafter"/>
</dbReference>